<name>A0ABQ1RWY0_9BURK</name>
<proteinExistence type="predicted"/>
<organism evidence="2 3">
    <name type="scientific">Caballeronia grimmiae</name>
    <dbReference type="NCBI Taxonomy" id="1071679"/>
    <lineage>
        <taxon>Bacteria</taxon>
        <taxon>Pseudomonadati</taxon>
        <taxon>Pseudomonadota</taxon>
        <taxon>Betaproteobacteria</taxon>
        <taxon>Burkholderiales</taxon>
        <taxon>Burkholderiaceae</taxon>
        <taxon>Caballeronia</taxon>
    </lineage>
</organism>
<keyword evidence="3" id="KW-1185">Reference proteome</keyword>
<dbReference type="EMBL" id="BMEG01000007">
    <property type="protein sequence ID" value="GGD81805.1"/>
    <property type="molecule type" value="Genomic_DNA"/>
</dbReference>
<reference evidence="3" key="1">
    <citation type="journal article" date="2019" name="Int. J. Syst. Evol. Microbiol.">
        <title>The Global Catalogue of Microorganisms (GCM) 10K type strain sequencing project: providing services to taxonomists for standard genome sequencing and annotation.</title>
        <authorList>
            <consortium name="The Broad Institute Genomics Platform"/>
            <consortium name="The Broad Institute Genome Sequencing Center for Infectious Disease"/>
            <person name="Wu L."/>
            <person name="Ma J."/>
        </authorList>
    </citation>
    <scope>NUCLEOTIDE SEQUENCE [LARGE SCALE GENOMIC DNA]</scope>
    <source>
        <strain evidence="3">CGMCC 1.11013</strain>
    </source>
</reference>
<protein>
    <submittedName>
        <fullName evidence="2">Uncharacterized protein</fullName>
    </submittedName>
</protein>
<evidence type="ECO:0000313" key="2">
    <source>
        <dbReference type="EMBL" id="GGD81805.1"/>
    </source>
</evidence>
<feature type="region of interest" description="Disordered" evidence="1">
    <location>
        <begin position="53"/>
        <end position="78"/>
    </location>
</feature>
<comment type="caution">
    <text evidence="2">The sequence shown here is derived from an EMBL/GenBank/DDBJ whole genome shotgun (WGS) entry which is preliminary data.</text>
</comment>
<feature type="compositionally biased region" description="Basic and acidic residues" evidence="1">
    <location>
        <begin position="66"/>
        <end position="78"/>
    </location>
</feature>
<sequence>MTLRQARHQPACDEVLQRDEIAVHEQHRGAFAFIDVMKADAVDVDELTDGRMLPFGASSTPRGPRRNADGCGRDAGEK</sequence>
<dbReference type="Proteomes" id="UP000597138">
    <property type="component" value="Unassembled WGS sequence"/>
</dbReference>
<evidence type="ECO:0000256" key="1">
    <source>
        <dbReference type="SAM" id="MobiDB-lite"/>
    </source>
</evidence>
<accession>A0ABQ1RWY0</accession>
<gene>
    <name evidence="2" type="ORF">GCM10010985_40340</name>
</gene>
<evidence type="ECO:0000313" key="3">
    <source>
        <dbReference type="Proteomes" id="UP000597138"/>
    </source>
</evidence>